<accession>A0ABY3FM11</accession>
<evidence type="ECO:0008006" key="4">
    <source>
        <dbReference type="Google" id="ProtNLM"/>
    </source>
</evidence>
<dbReference type="Proteomes" id="UP000317519">
    <property type="component" value="Unassembled WGS sequence"/>
</dbReference>
<keyword evidence="3" id="KW-1185">Reference proteome</keyword>
<proteinExistence type="predicted"/>
<dbReference type="EMBL" id="VLKO01000002">
    <property type="protein sequence ID" value="TWI02204.1"/>
    <property type="molecule type" value="Genomic_DNA"/>
</dbReference>
<dbReference type="SUPFAM" id="SSF49464">
    <property type="entry name" value="Carboxypeptidase regulatory domain-like"/>
    <property type="match status" value="1"/>
</dbReference>
<feature type="chain" id="PRO_5047232845" description="Carboxypeptidase-like protein" evidence="1">
    <location>
        <begin position="22"/>
        <end position="253"/>
    </location>
</feature>
<reference evidence="2 3" key="1">
    <citation type="journal article" date="2015" name="Stand. Genomic Sci.">
        <title>Genomic Encyclopedia of Bacterial and Archaeal Type Strains, Phase III: the genomes of soil and plant-associated and newly described type strains.</title>
        <authorList>
            <person name="Whitman W.B."/>
            <person name="Woyke T."/>
            <person name="Klenk H.P."/>
            <person name="Zhou Y."/>
            <person name="Lilburn T.G."/>
            <person name="Beck B.J."/>
            <person name="De Vos P."/>
            <person name="Vandamme P."/>
            <person name="Eisen J.A."/>
            <person name="Garrity G."/>
            <person name="Hugenholtz P."/>
            <person name="Kyrpides N.C."/>
        </authorList>
    </citation>
    <scope>NUCLEOTIDE SEQUENCE [LARGE SCALE GENOMIC DNA]</scope>
    <source>
        <strain evidence="2 3">CGMCC 1.6847</strain>
    </source>
</reference>
<comment type="caution">
    <text evidence="2">The sequence shown here is derived from an EMBL/GenBank/DDBJ whole genome shotgun (WGS) entry which is preliminary data.</text>
</comment>
<organism evidence="2 3">
    <name type="scientific">Flavobacterium tiangeerense</name>
    <dbReference type="NCBI Taxonomy" id="459471"/>
    <lineage>
        <taxon>Bacteria</taxon>
        <taxon>Pseudomonadati</taxon>
        <taxon>Bacteroidota</taxon>
        <taxon>Flavobacteriia</taxon>
        <taxon>Flavobacteriales</taxon>
        <taxon>Flavobacteriaceae</taxon>
        <taxon>Flavobacterium</taxon>
    </lineage>
</organism>
<gene>
    <name evidence="2" type="ORF">IQ05_00439</name>
</gene>
<evidence type="ECO:0000256" key="1">
    <source>
        <dbReference type="SAM" id="SignalP"/>
    </source>
</evidence>
<dbReference type="RefSeq" id="WP_144889363.1">
    <property type="nucleotide sequence ID" value="NZ_VLKO01000002.1"/>
</dbReference>
<protein>
    <recommendedName>
        <fullName evidence="4">Carboxypeptidase-like protein</fullName>
    </recommendedName>
</protein>
<evidence type="ECO:0000313" key="3">
    <source>
        <dbReference type="Proteomes" id="UP000317519"/>
    </source>
</evidence>
<name>A0ABY3FM11_9FLAO</name>
<feature type="signal peptide" evidence="1">
    <location>
        <begin position="1"/>
        <end position="21"/>
    </location>
</feature>
<dbReference type="InterPro" id="IPR008969">
    <property type="entry name" value="CarboxyPept-like_regulatory"/>
</dbReference>
<keyword evidence="1" id="KW-0732">Signal</keyword>
<evidence type="ECO:0000313" key="2">
    <source>
        <dbReference type="EMBL" id="TWI02204.1"/>
    </source>
</evidence>
<sequence length="253" mass="28957">MRRNKFKIVVCVLFLFQIAFGQSTVEKVYTGKVIVSNQFTAGVTITNKKTGLQVNTNQDGFFSIVVHVKDTLVFEAVHLQKKQIIILDADLEKEDAVIEMQLKNTVLKEVVVNGKKIDAYSLGIASKNTKKFTPAERKLQTAGDWKPIMLLGLLGGSMELDPLINKINGRTKRLKKLIVLERKELNIKWISEEFQDDFFTNQLGIKQEYISGFKYYLVENENFTKTLLTRDKDQIIFSMIPLAQEYKDKLQGN</sequence>